<dbReference type="HOGENOM" id="CLU_012879_1_0_1"/>
<name>C7Z8T7_FUSV7</name>
<dbReference type="Proteomes" id="UP000005206">
    <property type="component" value="Chromosome 6"/>
</dbReference>
<keyword evidence="4" id="KW-1185">Reference proteome</keyword>
<dbReference type="AlphaFoldDB" id="C7Z8T7"/>
<evidence type="ECO:0000256" key="2">
    <source>
        <dbReference type="SAM" id="Phobius"/>
    </source>
</evidence>
<dbReference type="EMBL" id="GG698912">
    <property type="protein sequence ID" value="EEU39029.1"/>
    <property type="molecule type" value="Genomic_DNA"/>
</dbReference>
<feature type="transmembrane region" description="Helical" evidence="2">
    <location>
        <begin position="70"/>
        <end position="94"/>
    </location>
</feature>
<keyword evidence="2" id="KW-0812">Transmembrane</keyword>
<dbReference type="InParanoid" id="C7Z8T7"/>
<keyword evidence="2" id="KW-0472">Membrane</keyword>
<dbReference type="OrthoDB" id="5342924at2759"/>
<feature type="transmembrane region" description="Helical" evidence="2">
    <location>
        <begin position="115"/>
        <end position="139"/>
    </location>
</feature>
<sequence>MVALHFAKILFTALAAPFRLLFRALKSLFNALKSFFSKLGSLFRLQKDAFRAIRKGPVHPKPLFESSRESAFLCCLVHLIPGLATITLIALNFLRFFIGRELEGPGDQDGIKLGVLQVAAKVHELFIVASLGVVIFHVVRHELVSGAGLPLGLMGAGFSFSNPSFFATWDFWAGISYCHPSWLRKARFITLVVVSGLIAPIVGPASAVLMIPRELDWKAGGARLWFDGTKDQIWPSKLISILPTTIDYTTFDYCLAQGREVIHENLVEWSRNARYAVPSFDTPTFDTPTFDTPTFDTSTFDTPGWPSRKIYARTRQRDQNQNSLEEDTWVFTSHNALSIQQQDIFLVWTSALHYLALTESWWKFPGCKRLSKAAVKTATVETELPSVRVKCSPMSDIDPSGTVSLKFPVLPEYSETGNSPHRSQVLNVTDTIQRKLKANPGPDSSRVLTTGLQLPPLSGQSASFGIILINLKAPERQNGVLPAQACSIDGRWAKGKSFIKETTTNLQAVPIYYPRSATVEGVLGVDFIGSTTFSPPKDGTWRRANITTSWFNQLYPTESDGRQADGDGDSSLNQTAIEKIISPIFPHAGLDQRLEDTLWEAEFALGLFFVEGMSRAFCGVNPNSHRIEVGGILPLHGRIEPITMESLSGMGSKTKELVRSGDPLDPFHPPNITGQSEVRMVVSLNGYAMAAVGWFHFFCIAALLIHVIIALVHVAVLLWFGKDSSSWESIPELVALTLNSEPPKHVGELGLENTSAGIETFGPRQKMGWVESIDDNAATTGAQANPVIQEEQLQLRFGNSAPMTQGRPLGVSRVNTGQLYR</sequence>
<protein>
    <submittedName>
        <fullName evidence="3">Uncharacterized protein</fullName>
    </submittedName>
</protein>
<dbReference type="STRING" id="660122.C7Z8T7"/>
<dbReference type="OMA" id="ILMAHAV"/>
<evidence type="ECO:0000313" key="4">
    <source>
        <dbReference type="Proteomes" id="UP000005206"/>
    </source>
</evidence>
<evidence type="ECO:0000313" key="3">
    <source>
        <dbReference type="EMBL" id="EEU39029.1"/>
    </source>
</evidence>
<organism evidence="3 4">
    <name type="scientific">Fusarium vanettenii (strain ATCC MYA-4622 / CBS 123669 / FGSC 9596 / NRRL 45880 / 77-13-4)</name>
    <name type="common">Fusarium solani subsp. pisi</name>
    <dbReference type="NCBI Taxonomy" id="660122"/>
    <lineage>
        <taxon>Eukaryota</taxon>
        <taxon>Fungi</taxon>
        <taxon>Dikarya</taxon>
        <taxon>Ascomycota</taxon>
        <taxon>Pezizomycotina</taxon>
        <taxon>Sordariomycetes</taxon>
        <taxon>Hypocreomycetidae</taxon>
        <taxon>Hypocreales</taxon>
        <taxon>Nectriaceae</taxon>
        <taxon>Fusarium</taxon>
        <taxon>Fusarium solani species complex</taxon>
        <taxon>Fusarium vanettenii</taxon>
    </lineage>
</organism>
<feature type="transmembrane region" description="Helical" evidence="2">
    <location>
        <begin position="694"/>
        <end position="720"/>
    </location>
</feature>
<reference evidence="3 4" key="1">
    <citation type="journal article" date="2009" name="PLoS Genet.">
        <title>The genome of Nectria haematococca: contribution of supernumerary chromosomes to gene expansion.</title>
        <authorList>
            <person name="Coleman J.J."/>
            <person name="Rounsley S.D."/>
            <person name="Rodriguez-Carres M."/>
            <person name="Kuo A."/>
            <person name="Wasmann C.C."/>
            <person name="Grimwood J."/>
            <person name="Schmutz J."/>
            <person name="Taga M."/>
            <person name="White G.J."/>
            <person name="Zhou S."/>
            <person name="Schwartz D.C."/>
            <person name="Freitag M."/>
            <person name="Ma L.J."/>
            <person name="Danchin E.G."/>
            <person name="Henrissat B."/>
            <person name="Coutinho P.M."/>
            <person name="Nelson D.R."/>
            <person name="Straney D."/>
            <person name="Napoli C.A."/>
            <person name="Barker B.M."/>
            <person name="Gribskov M."/>
            <person name="Rep M."/>
            <person name="Kroken S."/>
            <person name="Molnar I."/>
            <person name="Rensing C."/>
            <person name="Kennell J.C."/>
            <person name="Zamora J."/>
            <person name="Farman M.L."/>
            <person name="Selker E.U."/>
            <person name="Salamov A."/>
            <person name="Shapiro H."/>
            <person name="Pangilinan J."/>
            <person name="Lindquist E."/>
            <person name="Lamers C."/>
            <person name="Grigoriev I.V."/>
            <person name="Geiser D.M."/>
            <person name="Covert S.F."/>
            <person name="Temporini E."/>
            <person name="Vanetten H.D."/>
        </authorList>
    </citation>
    <scope>NUCLEOTIDE SEQUENCE [LARGE SCALE GENOMIC DNA]</scope>
    <source>
        <strain evidence="4">ATCC MYA-4622 / CBS 123669 / FGSC 9596 / NRRL 45880 / 77-13-4</strain>
    </source>
</reference>
<keyword evidence="2" id="KW-1133">Transmembrane helix</keyword>
<gene>
    <name evidence="3" type="ORF">NECHADRAFT_81625</name>
</gene>
<feature type="transmembrane region" description="Helical" evidence="2">
    <location>
        <begin position="151"/>
        <end position="176"/>
    </location>
</feature>
<evidence type="ECO:0000256" key="1">
    <source>
        <dbReference type="SAM" id="MobiDB-lite"/>
    </source>
</evidence>
<dbReference type="GeneID" id="9673652"/>
<proteinExistence type="predicted"/>
<dbReference type="RefSeq" id="XP_003044742.1">
    <property type="nucleotide sequence ID" value="XM_003044696.1"/>
</dbReference>
<dbReference type="KEGG" id="nhe:NECHADRAFT_81625"/>
<feature type="transmembrane region" description="Helical" evidence="2">
    <location>
        <begin position="188"/>
        <end position="211"/>
    </location>
</feature>
<feature type="region of interest" description="Disordered" evidence="1">
    <location>
        <begin position="799"/>
        <end position="821"/>
    </location>
</feature>
<accession>C7Z8T7</accession>
<dbReference type="eggNOG" id="ENOG502SPJ5">
    <property type="taxonomic scope" value="Eukaryota"/>
</dbReference>
<dbReference type="VEuPathDB" id="FungiDB:NECHADRAFT_81625"/>